<evidence type="ECO:0000313" key="6">
    <source>
        <dbReference type="EMBL" id="KAK7323262.1"/>
    </source>
</evidence>
<evidence type="ECO:0000313" key="7">
    <source>
        <dbReference type="Proteomes" id="UP001367508"/>
    </source>
</evidence>
<dbReference type="Gene3D" id="1.10.630.10">
    <property type="entry name" value="Cytochrome P450"/>
    <property type="match status" value="1"/>
</dbReference>
<protein>
    <recommendedName>
        <fullName evidence="8">Cytochrome P450</fullName>
    </recommendedName>
</protein>
<dbReference type="GO" id="GO:0004497">
    <property type="term" value="F:monooxygenase activity"/>
    <property type="evidence" value="ECO:0007669"/>
    <property type="project" value="UniProtKB-KW"/>
</dbReference>
<comment type="similarity">
    <text evidence="1 5">Belongs to the cytochrome P450 family.</text>
</comment>
<dbReference type="CDD" id="cd11072">
    <property type="entry name" value="CYP71-like"/>
    <property type="match status" value="1"/>
</dbReference>
<dbReference type="InterPro" id="IPR002401">
    <property type="entry name" value="Cyt_P450_E_grp-I"/>
</dbReference>
<dbReference type="InterPro" id="IPR017972">
    <property type="entry name" value="Cyt_P450_CS"/>
</dbReference>
<dbReference type="Pfam" id="PF00067">
    <property type="entry name" value="p450"/>
    <property type="match status" value="1"/>
</dbReference>
<dbReference type="PROSITE" id="PS00086">
    <property type="entry name" value="CYTOCHROME_P450"/>
    <property type="match status" value="1"/>
</dbReference>
<reference evidence="6 7" key="1">
    <citation type="submission" date="2024-01" db="EMBL/GenBank/DDBJ databases">
        <title>The genomes of 5 underutilized Papilionoideae crops provide insights into root nodulation and disease resistanc.</title>
        <authorList>
            <person name="Jiang F."/>
        </authorList>
    </citation>
    <scope>NUCLEOTIDE SEQUENCE [LARGE SCALE GENOMIC DNA]</scope>
    <source>
        <strain evidence="6">LVBAO_FW01</strain>
        <tissue evidence="6">Leaves</tissue>
    </source>
</reference>
<dbReference type="PANTHER" id="PTHR47955">
    <property type="entry name" value="CYTOCHROME P450 FAMILY 71 PROTEIN"/>
    <property type="match status" value="1"/>
</dbReference>
<dbReference type="InterPro" id="IPR036396">
    <property type="entry name" value="Cyt_P450_sf"/>
</dbReference>
<dbReference type="GO" id="GO:0005506">
    <property type="term" value="F:iron ion binding"/>
    <property type="evidence" value="ECO:0007669"/>
    <property type="project" value="InterPro"/>
</dbReference>
<evidence type="ECO:0000256" key="4">
    <source>
        <dbReference type="PIRSR" id="PIRSR602401-1"/>
    </source>
</evidence>
<feature type="binding site" description="axial binding residue" evidence="4">
    <location>
        <position position="444"/>
    </location>
    <ligand>
        <name>heme</name>
        <dbReference type="ChEBI" id="CHEBI:30413"/>
    </ligand>
    <ligandPart>
        <name>Fe</name>
        <dbReference type="ChEBI" id="CHEBI:18248"/>
    </ligandPart>
</feature>
<organism evidence="6 7">
    <name type="scientific">Canavalia gladiata</name>
    <name type="common">Sword bean</name>
    <name type="synonym">Dolichos gladiatus</name>
    <dbReference type="NCBI Taxonomy" id="3824"/>
    <lineage>
        <taxon>Eukaryota</taxon>
        <taxon>Viridiplantae</taxon>
        <taxon>Streptophyta</taxon>
        <taxon>Embryophyta</taxon>
        <taxon>Tracheophyta</taxon>
        <taxon>Spermatophyta</taxon>
        <taxon>Magnoliopsida</taxon>
        <taxon>eudicotyledons</taxon>
        <taxon>Gunneridae</taxon>
        <taxon>Pentapetalae</taxon>
        <taxon>rosids</taxon>
        <taxon>fabids</taxon>
        <taxon>Fabales</taxon>
        <taxon>Fabaceae</taxon>
        <taxon>Papilionoideae</taxon>
        <taxon>50 kb inversion clade</taxon>
        <taxon>NPAAA clade</taxon>
        <taxon>indigoferoid/millettioid clade</taxon>
        <taxon>Phaseoleae</taxon>
        <taxon>Canavalia</taxon>
    </lineage>
</organism>
<dbReference type="EMBL" id="JAYMYQ010000006">
    <property type="protein sequence ID" value="KAK7323262.1"/>
    <property type="molecule type" value="Genomic_DNA"/>
</dbReference>
<dbReference type="PANTHER" id="PTHR47955:SF15">
    <property type="entry name" value="CYTOCHROME P450 71A2-LIKE"/>
    <property type="match status" value="1"/>
</dbReference>
<evidence type="ECO:0000256" key="3">
    <source>
        <dbReference type="ARBA" id="ARBA00023004"/>
    </source>
</evidence>
<dbReference type="SUPFAM" id="SSF48264">
    <property type="entry name" value="Cytochrome P450"/>
    <property type="match status" value="1"/>
</dbReference>
<name>A0AAN9KTE1_CANGL</name>
<evidence type="ECO:0000256" key="2">
    <source>
        <dbReference type="ARBA" id="ARBA00022723"/>
    </source>
</evidence>
<keyword evidence="5" id="KW-0503">Monooxygenase</keyword>
<keyword evidence="5" id="KW-0560">Oxidoreductase</keyword>
<dbReference type="PRINTS" id="PR00385">
    <property type="entry name" value="P450"/>
</dbReference>
<evidence type="ECO:0000256" key="5">
    <source>
        <dbReference type="RuleBase" id="RU000461"/>
    </source>
</evidence>
<gene>
    <name evidence="6" type="ORF">VNO77_26727</name>
</gene>
<accession>A0AAN9KTE1</accession>
<dbReference type="InterPro" id="IPR001128">
    <property type="entry name" value="Cyt_P450"/>
</dbReference>
<comment type="cofactor">
    <cofactor evidence="4">
        <name>heme</name>
        <dbReference type="ChEBI" id="CHEBI:30413"/>
    </cofactor>
</comment>
<proteinExistence type="inferred from homology"/>
<dbReference type="PRINTS" id="PR00463">
    <property type="entry name" value="EP450I"/>
</dbReference>
<dbReference type="FunFam" id="1.10.630.10:FF:000011">
    <property type="entry name" value="Cytochrome P450 83B1"/>
    <property type="match status" value="1"/>
</dbReference>
<keyword evidence="7" id="KW-1185">Reference proteome</keyword>
<dbReference type="GO" id="GO:0020037">
    <property type="term" value="F:heme binding"/>
    <property type="evidence" value="ECO:0007669"/>
    <property type="project" value="InterPro"/>
</dbReference>
<dbReference type="AlphaFoldDB" id="A0AAN9KTE1"/>
<comment type="caution">
    <text evidence="6">The sequence shown here is derived from an EMBL/GenBank/DDBJ whole genome shotgun (WGS) entry which is preliminary data.</text>
</comment>
<keyword evidence="3 4" id="KW-0408">Iron</keyword>
<dbReference type="Proteomes" id="UP001367508">
    <property type="component" value="Unassembled WGS sequence"/>
</dbReference>
<keyword evidence="4 5" id="KW-0349">Heme</keyword>
<evidence type="ECO:0000256" key="1">
    <source>
        <dbReference type="ARBA" id="ARBA00010617"/>
    </source>
</evidence>
<dbReference type="GO" id="GO:0016705">
    <property type="term" value="F:oxidoreductase activity, acting on paired donors, with incorporation or reduction of molecular oxygen"/>
    <property type="evidence" value="ECO:0007669"/>
    <property type="project" value="InterPro"/>
</dbReference>
<sequence length="504" mass="57268">MLLIIFSIFFVLFIGIIIRYWNSTKTETSVPSPPRFPVIGNLHQLGAYPHRTLRCLAQKYGPLMLLHLGNVPVLVISSADTAREIMKTHDGVFADRPHSKMFDILLYGSKDVAAAPYGEYWRQIRSISVLHLLSMKRVQSFDKVREEEIDIMMQKIRHSSLVNLSEVFSTITNNIICRVALGRKYGGESGREGFKKLLMEFTELLGSFVVGDYVPWLDWLNEVSGFYGRAKRVAKQFDEFLDKVIEEHMSGHKGASHEEHVIGSDIERHDDDFVDTLLWIQRTNQVGFPIHTTVIKALILDMFAAGTDTTSTVLEWAMTQLLRNPIVMEKLKQEVRNVAGDRTHITEEDLGHLPYLKAVVKETFRLHPPIPLLIPRQSMRDIKLKGYHIKSGTRVIVNAWGIARDPMYWDQPEEFKPERFLNSSIDVKGNDFQLIPFGAGRRGCPGVIFAMVVNELVLANIVHQFDWALPSGVVGERTLDMSETVGLTMHRKTPLLAVALPNNK</sequence>
<evidence type="ECO:0008006" key="8">
    <source>
        <dbReference type="Google" id="ProtNLM"/>
    </source>
</evidence>
<keyword evidence="2 4" id="KW-0479">Metal-binding</keyword>